<dbReference type="EMBL" id="ATHO01000071">
    <property type="protein sequence ID" value="EQB08080.1"/>
    <property type="molecule type" value="Genomic_DNA"/>
</dbReference>
<dbReference type="InterPro" id="IPR037066">
    <property type="entry name" value="Plug_dom_sf"/>
</dbReference>
<keyword evidence="10 12" id="KW-0472">Membrane</keyword>
<name>T0I8R7_9SPHN</name>
<evidence type="ECO:0000256" key="11">
    <source>
        <dbReference type="ARBA" id="ARBA00023237"/>
    </source>
</evidence>
<dbReference type="PANTHER" id="PTHR32552:SF81">
    <property type="entry name" value="TONB-DEPENDENT OUTER MEMBRANE RECEPTOR"/>
    <property type="match status" value="1"/>
</dbReference>
<comment type="caution">
    <text evidence="18">The sequence shown here is derived from an EMBL/GenBank/DDBJ whole genome shotgun (WGS) entry which is preliminary data.</text>
</comment>
<evidence type="ECO:0000259" key="16">
    <source>
        <dbReference type="Pfam" id="PF00593"/>
    </source>
</evidence>
<gene>
    <name evidence="18" type="ORF">L288_08635</name>
</gene>
<evidence type="ECO:0000256" key="6">
    <source>
        <dbReference type="ARBA" id="ARBA00022729"/>
    </source>
</evidence>
<evidence type="ECO:0000256" key="8">
    <source>
        <dbReference type="ARBA" id="ARBA00023065"/>
    </source>
</evidence>
<sequence length="843" mass="90743">MKTYTYPVLAAFLASTALASTAALAQTTDTNPQVAPEMGEIVVTAQRRAESIQDTPVSVTAFSNESLREQNISSAQDLLGKVPSVIVGPNGTQRDAESITLRGQGQTFGAPVGVVNYFAEVPLIQGSVLGDQGGPGLFFDLESLQVLRGPQGTLFGRNTTGGALLVGPKRPTQNFEGYIQGQYGNYNDREFEGAINIPVVPDILSIRIGGKYAKRDGFTKDVGPEAFGFTDVCVASTVGCLAPAGRGPGFAGKRYDDRDYWTARIGILFTPTDGVENYLVAYKTKSDTNGTGTYLEASNGNNANLAGLAANLAYLRPFVPAQSFNPAIIQGILARQRELGPRKVALNTDTFFKVDITSVTDILSVRLNDALTFRNIFGYQRMKQSFAWDLDGSIAPILANIPAVVTPGFAAQYPELGAAGSSYQATNLSLITEEPQIQGKMLDGKLDFVFGGFLSHTKPEGFQGTGSFNVGNLGGTFAKIDTRSTAVYFQATLDLGTFSPALDNLKLTGGYRHTWDTIKGSRIAPAFVVIPTASAKLDTNAPTWTIGLDYQPNRDLLLFGRVTRGYKSGGFNASGPRVEVLTFQPEYVTNYEIGVKSDFRVADMPVRLNVSAYNLDYKDIQRATADNAPNGLPPPASGFDSGSRVFNAESARIRGIEVEGVIRPVTGLELSGSYAYTDAKYKKYTLIVAGDPRIRFKDSCDGPVALPASPGQTVALDMSCLPFQHTPKHQFNLNARYSMPLGDDVGTLVANAGYSWVGTKYSLPVSTIRDEPDAKIDSFGLLNLSLDWNGLFGSNFDARFFMTNVTNKLYRISSTSASSAGTGFTASIYGEPRMYGTSLRYHF</sequence>
<accession>T0I8R7</accession>
<evidence type="ECO:0000256" key="13">
    <source>
        <dbReference type="PROSITE-ProRule" id="PRU10144"/>
    </source>
</evidence>
<feature type="domain" description="TonB-dependent receptor-like beta-barrel" evidence="16">
    <location>
        <begin position="349"/>
        <end position="804"/>
    </location>
</feature>
<dbReference type="InterPro" id="IPR039426">
    <property type="entry name" value="TonB-dep_rcpt-like"/>
</dbReference>
<evidence type="ECO:0008006" key="20">
    <source>
        <dbReference type="Google" id="ProtNLM"/>
    </source>
</evidence>
<dbReference type="GO" id="GO:0009279">
    <property type="term" value="C:cell outer membrane"/>
    <property type="evidence" value="ECO:0007669"/>
    <property type="project" value="UniProtKB-SubCell"/>
</dbReference>
<dbReference type="Pfam" id="PF07715">
    <property type="entry name" value="Plug"/>
    <property type="match status" value="1"/>
</dbReference>
<feature type="signal peptide" evidence="15">
    <location>
        <begin position="1"/>
        <end position="25"/>
    </location>
</feature>
<keyword evidence="11 12" id="KW-0998">Cell outer membrane</keyword>
<evidence type="ECO:0000256" key="3">
    <source>
        <dbReference type="ARBA" id="ARBA00022452"/>
    </source>
</evidence>
<evidence type="ECO:0000256" key="5">
    <source>
        <dbReference type="ARBA" id="ARBA00022692"/>
    </source>
</evidence>
<keyword evidence="7" id="KW-0408">Iron</keyword>
<comment type="similarity">
    <text evidence="12 14">Belongs to the TonB-dependent receptor family.</text>
</comment>
<evidence type="ECO:0000256" key="10">
    <source>
        <dbReference type="ARBA" id="ARBA00023136"/>
    </source>
</evidence>
<feature type="short sequence motif" description="TonB C-terminal box" evidence="13">
    <location>
        <begin position="826"/>
        <end position="843"/>
    </location>
</feature>
<dbReference type="AlphaFoldDB" id="T0I8R7"/>
<evidence type="ECO:0000256" key="9">
    <source>
        <dbReference type="ARBA" id="ARBA00023077"/>
    </source>
</evidence>
<dbReference type="InterPro" id="IPR036942">
    <property type="entry name" value="Beta-barrel_TonB_sf"/>
</dbReference>
<reference evidence="18 19" key="1">
    <citation type="journal article" date="2013" name="Genome Announc.">
        <title>Draft Genome Sequence of Sphingobium quisquiliarum Strain P25T, a Novel Hexachlorocyclohexane (HCH)-Degrading Bacterium Isolated from an HCH Dumpsite.</title>
        <authorList>
            <person name="Kumar Singh A."/>
            <person name="Sangwan N."/>
            <person name="Sharma A."/>
            <person name="Gupta V."/>
            <person name="Khurana J.P."/>
            <person name="Lal R."/>
        </authorList>
    </citation>
    <scope>NUCLEOTIDE SEQUENCE [LARGE SCALE GENOMIC DNA]</scope>
    <source>
        <strain evidence="18 19">P25</strain>
    </source>
</reference>
<dbReference type="Gene3D" id="2.170.130.10">
    <property type="entry name" value="TonB-dependent receptor, plug domain"/>
    <property type="match status" value="1"/>
</dbReference>
<keyword evidence="5 12" id="KW-0812">Transmembrane</keyword>
<dbReference type="RefSeq" id="WP_021238000.1">
    <property type="nucleotide sequence ID" value="NZ_ATHO01000071.1"/>
</dbReference>
<keyword evidence="9 14" id="KW-0798">TonB box</keyword>
<dbReference type="PROSITE" id="PS01156">
    <property type="entry name" value="TONB_DEPENDENT_REC_2"/>
    <property type="match status" value="1"/>
</dbReference>
<dbReference type="PATRIC" id="fig|1329909.3.peg.1668"/>
<dbReference type="Pfam" id="PF00593">
    <property type="entry name" value="TonB_dep_Rec_b-barrel"/>
    <property type="match status" value="1"/>
</dbReference>
<dbReference type="Gene3D" id="2.40.170.20">
    <property type="entry name" value="TonB-dependent receptor, beta-barrel domain"/>
    <property type="match status" value="1"/>
</dbReference>
<dbReference type="Proteomes" id="UP000015525">
    <property type="component" value="Unassembled WGS sequence"/>
</dbReference>
<keyword evidence="2 12" id="KW-0813">Transport</keyword>
<organism evidence="18 19">
    <name type="scientific">Sphingobium quisquiliarum P25</name>
    <dbReference type="NCBI Taxonomy" id="1329909"/>
    <lineage>
        <taxon>Bacteria</taxon>
        <taxon>Pseudomonadati</taxon>
        <taxon>Pseudomonadota</taxon>
        <taxon>Alphaproteobacteria</taxon>
        <taxon>Sphingomonadales</taxon>
        <taxon>Sphingomonadaceae</taxon>
        <taxon>Sphingobium</taxon>
    </lineage>
</organism>
<keyword evidence="4" id="KW-0410">Iron transport</keyword>
<keyword evidence="8" id="KW-0406">Ion transport</keyword>
<evidence type="ECO:0000256" key="2">
    <source>
        <dbReference type="ARBA" id="ARBA00022448"/>
    </source>
</evidence>
<evidence type="ECO:0000256" key="7">
    <source>
        <dbReference type="ARBA" id="ARBA00023004"/>
    </source>
</evidence>
<proteinExistence type="inferred from homology"/>
<evidence type="ECO:0000313" key="19">
    <source>
        <dbReference type="Proteomes" id="UP000015525"/>
    </source>
</evidence>
<feature type="chain" id="PRO_5004577052" description="TonB-denpendent receptor" evidence="15">
    <location>
        <begin position="26"/>
        <end position="843"/>
    </location>
</feature>
<evidence type="ECO:0000256" key="1">
    <source>
        <dbReference type="ARBA" id="ARBA00004571"/>
    </source>
</evidence>
<evidence type="ECO:0000256" key="12">
    <source>
        <dbReference type="PROSITE-ProRule" id="PRU01360"/>
    </source>
</evidence>
<protein>
    <recommendedName>
        <fullName evidence="20">TonB-denpendent receptor</fullName>
    </recommendedName>
</protein>
<dbReference type="PROSITE" id="PS52016">
    <property type="entry name" value="TONB_DEPENDENT_REC_3"/>
    <property type="match status" value="1"/>
</dbReference>
<evidence type="ECO:0000259" key="17">
    <source>
        <dbReference type="Pfam" id="PF07715"/>
    </source>
</evidence>
<dbReference type="InterPro" id="IPR000531">
    <property type="entry name" value="Beta-barrel_TonB"/>
</dbReference>
<dbReference type="PANTHER" id="PTHR32552">
    <property type="entry name" value="FERRICHROME IRON RECEPTOR-RELATED"/>
    <property type="match status" value="1"/>
</dbReference>
<dbReference type="GO" id="GO:0006826">
    <property type="term" value="P:iron ion transport"/>
    <property type="evidence" value="ECO:0007669"/>
    <property type="project" value="UniProtKB-KW"/>
</dbReference>
<evidence type="ECO:0000256" key="15">
    <source>
        <dbReference type="SAM" id="SignalP"/>
    </source>
</evidence>
<keyword evidence="6 15" id="KW-0732">Signal</keyword>
<dbReference type="InterPro" id="IPR012910">
    <property type="entry name" value="Plug_dom"/>
</dbReference>
<keyword evidence="3 12" id="KW-1134">Transmembrane beta strand</keyword>
<evidence type="ECO:0000313" key="18">
    <source>
        <dbReference type="EMBL" id="EQB08080.1"/>
    </source>
</evidence>
<dbReference type="InterPro" id="IPR010917">
    <property type="entry name" value="TonB_rcpt_CS"/>
</dbReference>
<comment type="subcellular location">
    <subcellularLocation>
        <location evidence="1 12">Cell outer membrane</location>
        <topology evidence="1 12">Multi-pass membrane protein</topology>
    </subcellularLocation>
</comment>
<evidence type="ECO:0000256" key="14">
    <source>
        <dbReference type="RuleBase" id="RU003357"/>
    </source>
</evidence>
<dbReference type="SUPFAM" id="SSF56935">
    <property type="entry name" value="Porins"/>
    <property type="match status" value="1"/>
</dbReference>
<evidence type="ECO:0000256" key="4">
    <source>
        <dbReference type="ARBA" id="ARBA00022496"/>
    </source>
</evidence>
<keyword evidence="19" id="KW-1185">Reference proteome</keyword>
<feature type="domain" description="TonB-dependent receptor plug" evidence="17">
    <location>
        <begin position="52"/>
        <end position="163"/>
    </location>
</feature>